<dbReference type="SUPFAM" id="SSF53098">
    <property type="entry name" value="Ribonuclease H-like"/>
    <property type="match status" value="1"/>
</dbReference>
<dbReference type="InterPro" id="IPR012337">
    <property type="entry name" value="RNaseH-like_sf"/>
</dbReference>
<dbReference type="AlphaFoldDB" id="A0A0A2T6H4"/>
<dbReference type="InterPro" id="IPR002156">
    <property type="entry name" value="RNaseH_domain"/>
</dbReference>
<dbReference type="PANTHER" id="PTHR47723:SF19">
    <property type="entry name" value="POLYNUCLEOTIDYL TRANSFERASE, RIBONUCLEASE H-LIKE SUPERFAMILY PROTEIN"/>
    <property type="match status" value="1"/>
</dbReference>
<dbReference type="InterPro" id="IPR036397">
    <property type="entry name" value="RNaseH_sf"/>
</dbReference>
<dbReference type="EMBL" id="AVBF01000083">
    <property type="protein sequence ID" value="KGP71109.1"/>
    <property type="molecule type" value="Genomic_DNA"/>
</dbReference>
<gene>
    <name evidence="2" type="primary">rnhA</name>
    <name evidence="2" type="ORF">N782_21810</name>
</gene>
<dbReference type="STRING" id="1385514.N782_21810"/>
<dbReference type="CDD" id="cd09279">
    <property type="entry name" value="RNase_HI_like"/>
    <property type="match status" value="1"/>
</dbReference>
<feature type="domain" description="RNase H type-1" evidence="1">
    <location>
        <begin position="1"/>
        <end position="127"/>
    </location>
</feature>
<dbReference type="PANTHER" id="PTHR47723">
    <property type="entry name" value="OS05G0353850 PROTEIN"/>
    <property type="match status" value="1"/>
</dbReference>
<organism evidence="2 3">
    <name type="scientific">Pontibacillus yanchengensis Y32</name>
    <dbReference type="NCBI Taxonomy" id="1385514"/>
    <lineage>
        <taxon>Bacteria</taxon>
        <taxon>Bacillati</taxon>
        <taxon>Bacillota</taxon>
        <taxon>Bacilli</taxon>
        <taxon>Bacillales</taxon>
        <taxon>Bacillaceae</taxon>
        <taxon>Pontibacillus</taxon>
    </lineage>
</organism>
<dbReference type="Proteomes" id="UP000030147">
    <property type="component" value="Unassembled WGS sequence"/>
</dbReference>
<dbReference type="GO" id="GO:0004523">
    <property type="term" value="F:RNA-DNA hybrid ribonuclease activity"/>
    <property type="evidence" value="ECO:0007669"/>
    <property type="project" value="UniProtKB-EC"/>
</dbReference>
<proteinExistence type="predicted"/>
<dbReference type="GO" id="GO:0003676">
    <property type="term" value="F:nucleic acid binding"/>
    <property type="evidence" value="ECO:0007669"/>
    <property type="project" value="InterPro"/>
</dbReference>
<dbReference type="eggNOG" id="COG0328">
    <property type="taxonomic scope" value="Bacteria"/>
</dbReference>
<dbReference type="PROSITE" id="PS50879">
    <property type="entry name" value="RNASE_H_1"/>
    <property type="match status" value="1"/>
</dbReference>
<evidence type="ECO:0000259" key="1">
    <source>
        <dbReference type="PROSITE" id="PS50879"/>
    </source>
</evidence>
<keyword evidence="3" id="KW-1185">Reference proteome</keyword>
<evidence type="ECO:0000313" key="3">
    <source>
        <dbReference type="Proteomes" id="UP000030147"/>
    </source>
</evidence>
<dbReference type="EC" id="3.1.26.4" evidence="2"/>
<dbReference type="Gene3D" id="3.30.420.10">
    <property type="entry name" value="Ribonuclease H-like superfamily/Ribonuclease H"/>
    <property type="match status" value="1"/>
</dbReference>
<name>A0A0A2T6H4_9BACI</name>
<dbReference type="Pfam" id="PF13456">
    <property type="entry name" value="RVT_3"/>
    <property type="match status" value="1"/>
</dbReference>
<accession>A0A0A2T6H4</accession>
<sequence length="129" mass="14655">MLEVYVDGASQGDPGPSGAGIYIKQSGNHLDYSIYLGHMSNHEAEFMAVIEALTICKETFPHEIISIRSDSRLVVDSVEKSFTKQSKYQPLLLEVERLGELFPYFFVKWIPNKQNKRADELARQAIHKP</sequence>
<dbReference type="RefSeq" id="WP_036823835.1">
    <property type="nucleotide sequence ID" value="NZ_AVBF01000083.1"/>
</dbReference>
<dbReference type="InterPro" id="IPR053151">
    <property type="entry name" value="RNase_H-like"/>
</dbReference>
<comment type="caution">
    <text evidence="2">The sequence shown here is derived from an EMBL/GenBank/DDBJ whole genome shotgun (WGS) entry which is preliminary data.</text>
</comment>
<keyword evidence="2" id="KW-0378">Hydrolase</keyword>
<dbReference type="OrthoDB" id="7845843at2"/>
<reference evidence="2 3" key="1">
    <citation type="journal article" date="2015" name="Stand. Genomic Sci.">
        <title>High quality draft genome sequence of the moderately halophilic bacterium Pontibacillus yanchengensis Y32(T) and comparison among Pontibacillus genomes.</title>
        <authorList>
            <person name="Huang J."/>
            <person name="Qiao Z.X."/>
            <person name="Tang J.W."/>
            <person name="Wang G."/>
        </authorList>
    </citation>
    <scope>NUCLEOTIDE SEQUENCE [LARGE SCALE GENOMIC DNA]</scope>
    <source>
        <strain evidence="2 3">Y32</strain>
    </source>
</reference>
<evidence type="ECO:0000313" key="2">
    <source>
        <dbReference type="EMBL" id="KGP71109.1"/>
    </source>
</evidence>
<protein>
    <submittedName>
        <fullName evidence="2">Ribonuclease H</fullName>
        <ecNumber evidence="2">3.1.26.4</ecNumber>
    </submittedName>
</protein>